<comment type="caution">
    <text evidence="2">The sequence shown here is derived from an EMBL/GenBank/DDBJ whole genome shotgun (WGS) entry which is preliminary data.</text>
</comment>
<gene>
    <name evidence="2" type="ORF">LMG23992_04287</name>
</gene>
<dbReference type="Proteomes" id="UP000727654">
    <property type="component" value="Unassembled WGS sequence"/>
</dbReference>
<reference evidence="2 3" key="1">
    <citation type="submission" date="2021-08" db="EMBL/GenBank/DDBJ databases">
        <authorList>
            <person name="Peeters C."/>
        </authorList>
    </citation>
    <scope>NUCLEOTIDE SEQUENCE [LARGE SCALE GENOMIC DNA]</scope>
    <source>
        <strain evidence="2 3">LMG 23992</strain>
    </source>
</reference>
<dbReference type="PANTHER" id="PTHR30503">
    <property type="entry name" value="INNER MEMBRANE PROTEIN YEDI"/>
    <property type="match status" value="1"/>
</dbReference>
<evidence type="ECO:0008006" key="4">
    <source>
        <dbReference type="Google" id="ProtNLM"/>
    </source>
</evidence>
<dbReference type="PANTHER" id="PTHR30503:SF3">
    <property type="entry name" value="INNER MEMBRANE PROTEIN YEDI"/>
    <property type="match status" value="1"/>
</dbReference>
<evidence type="ECO:0000313" key="3">
    <source>
        <dbReference type="Proteomes" id="UP000727654"/>
    </source>
</evidence>
<accession>A0ABM8XK77</accession>
<dbReference type="EMBL" id="CAJZAI010000012">
    <property type="protein sequence ID" value="CAG9180617.1"/>
    <property type="molecule type" value="Genomic_DNA"/>
</dbReference>
<evidence type="ECO:0000313" key="2">
    <source>
        <dbReference type="EMBL" id="CAG9180617.1"/>
    </source>
</evidence>
<keyword evidence="1" id="KW-0812">Transmembrane</keyword>
<feature type="transmembrane region" description="Helical" evidence="1">
    <location>
        <begin position="91"/>
        <end position="116"/>
    </location>
</feature>
<dbReference type="InterPro" id="IPR008526">
    <property type="entry name" value="YedI"/>
</dbReference>
<name>A0ABM8XK77_9BURK</name>
<feature type="transmembrane region" description="Helical" evidence="1">
    <location>
        <begin position="47"/>
        <end position="71"/>
    </location>
</feature>
<evidence type="ECO:0000256" key="1">
    <source>
        <dbReference type="SAM" id="Phobius"/>
    </source>
</evidence>
<keyword evidence="1" id="KW-0472">Membrane</keyword>
<dbReference type="Pfam" id="PF05661">
    <property type="entry name" value="DUF808"/>
    <property type="match status" value="1"/>
</dbReference>
<keyword evidence="1" id="KW-1133">Transmembrane helix</keyword>
<organism evidence="2 3">
    <name type="scientific">Cupriavidus laharis</name>
    <dbReference type="NCBI Taxonomy" id="151654"/>
    <lineage>
        <taxon>Bacteria</taxon>
        <taxon>Pseudomonadati</taxon>
        <taxon>Pseudomonadota</taxon>
        <taxon>Betaproteobacteria</taxon>
        <taxon>Burkholderiales</taxon>
        <taxon>Burkholderiaceae</taxon>
        <taxon>Cupriavidus</taxon>
    </lineage>
</organism>
<protein>
    <recommendedName>
        <fullName evidence="4">DUF808 family protein</fullName>
    </recommendedName>
</protein>
<sequence>MTVGVYGLVGGIVKLDDAGLYLSRRSSAGFRWLGQGLLRLAPWLMKALSLAGTAAMFLVGGGILMHGILAMHHVLGAAAQAAAGVPEIGGVLSVLVPLALDGIAGILGGALVLAAVTVVKAGMRAAAVGALGRVAGYPCRSAGWYALGRPATHQTAVWGWLLNRPYP</sequence>
<proteinExistence type="predicted"/>
<keyword evidence="3" id="KW-1185">Reference proteome</keyword>